<evidence type="ECO:0000313" key="10">
    <source>
        <dbReference type="Proteomes" id="UP000323046"/>
    </source>
</evidence>
<dbReference type="InterPro" id="IPR013786">
    <property type="entry name" value="AcylCoA_DH/ox_N"/>
</dbReference>
<dbReference type="CDD" id="cd00567">
    <property type="entry name" value="ACAD"/>
    <property type="match status" value="1"/>
</dbReference>
<dbReference type="SUPFAM" id="SSF47203">
    <property type="entry name" value="Acyl-CoA dehydrogenase C-terminal domain-like"/>
    <property type="match status" value="1"/>
</dbReference>
<dbReference type="OrthoDB" id="8876745at2"/>
<dbReference type="InterPro" id="IPR046373">
    <property type="entry name" value="Acyl-CoA_Oxase/DH_mid-dom_sf"/>
</dbReference>
<dbReference type="PANTHER" id="PTHR43884">
    <property type="entry name" value="ACYL-COA DEHYDROGENASE"/>
    <property type="match status" value="1"/>
</dbReference>
<protein>
    <submittedName>
        <fullName evidence="9">Acyl-CoA dehydrogenase</fullName>
    </submittedName>
</protein>
<dbReference type="SUPFAM" id="SSF56645">
    <property type="entry name" value="Acyl-CoA dehydrogenase NM domain-like"/>
    <property type="match status" value="1"/>
</dbReference>
<reference evidence="9 10" key="1">
    <citation type="submission" date="2018-05" db="EMBL/GenBank/DDBJ databases">
        <title>Streptomyces venezuelae.</title>
        <authorList>
            <person name="Kim W."/>
            <person name="Lee N."/>
            <person name="Cho B.-K."/>
        </authorList>
    </citation>
    <scope>NUCLEOTIDE SEQUENCE [LARGE SCALE GENOMIC DNA]</scope>
    <source>
        <strain evidence="9 10">ATCC 14583</strain>
    </source>
</reference>
<feature type="domain" description="Acyl-CoA dehydrogenase/oxidase N-terminal" evidence="8">
    <location>
        <begin position="19"/>
        <end position="128"/>
    </location>
</feature>
<gene>
    <name evidence="9" type="ORF">DEJ47_12740</name>
</gene>
<comment type="similarity">
    <text evidence="2 5">Belongs to the acyl-CoA dehydrogenase family.</text>
</comment>
<evidence type="ECO:0000313" key="9">
    <source>
        <dbReference type="EMBL" id="QES27209.1"/>
    </source>
</evidence>
<evidence type="ECO:0000259" key="7">
    <source>
        <dbReference type="Pfam" id="PF02770"/>
    </source>
</evidence>
<keyword evidence="4 5" id="KW-0274">FAD</keyword>
<evidence type="ECO:0000256" key="5">
    <source>
        <dbReference type="RuleBase" id="RU362125"/>
    </source>
</evidence>
<keyword evidence="5" id="KW-0560">Oxidoreductase</keyword>
<dbReference type="InterPro" id="IPR009075">
    <property type="entry name" value="AcylCo_DH/oxidase_C"/>
</dbReference>
<dbReference type="PANTHER" id="PTHR43884:SF12">
    <property type="entry name" value="ISOVALERYL-COA DEHYDROGENASE, MITOCHONDRIAL-RELATED"/>
    <property type="match status" value="1"/>
</dbReference>
<dbReference type="GO" id="GO:0050660">
    <property type="term" value="F:flavin adenine dinucleotide binding"/>
    <property type="evidence" value="ECO:0007669"/>
    <property type="project" value="InterPro"/>
</dbReference>
<dbReference type="InterPro" id="IPR037069">
    <property type="entry name" value="AcylCoA_DH/ox_N_sf"/>
</dbReference>
<keyword evidence="10" id="KW-1185">Reference proteome</keyword>
<keyword evidence="3 5" id="KW-0285">Flavoprotein</keyword>
<sequence>MPATSSTPPPALRPYLSARHAQLWTEADTFADEQVTPRIARMEAAPDRVERKLAELMGARGWFGATIPTALGGIGAGHVARSVLVHRIACASASAAAILQATLIPVGAVLHFANDEQRQRWLPGVADGSRLLSIAVTEPEAGGHIGGIETTARRAGKEWVITGSKVHVGNSHIAAAHLVVARTAGAGASTSTALTAFMVESDRPGLTLHDHRGGLGLHGFSAGRLDLDQVRIPHDNVLGDIGRGSAVAQSSSILYGRPNLAAVSLGIHEAVVATTTERLKTRIRYRSTLSDLPVLRDRVGGMEARLRAARILAYQAVHLLDEGVSCDAELINSKYLGHRWAMKSAQDAMELHGAHALDRDYLLQRLWRDIQHTYPPAGTGEVQRIRLADAAFDEDHVQWSERLAATSATPANELSTASI</sequence>
<dbReference type="InterPro" id="IPR006091">
    <property type="entry name" value="Acyl-CoA_Oxase/DH_mid-dom"/>
</dbReference>
<dbReference type="RefSeq" id="WP_150167870.1">
    <property type="nucleotide sequence ID" value="NZ_CP029193.1"/>
</dbReference>
<dbReference type="Proteomes" id="UP000323046">
    <property type="component" value="Chromosome"/>
</dbReference>
<dbReference type="InterPro" id="IPR009100">
    <property type="entry name" value="AcylCoA_DH/oxidase_NM_dom_sf"/>
</dbReference>
<dbReference type="Pfam" id="PF00441">
    <property type="entry name" value="Acyl-CoA_dh_1"/>
    <property type="match status" value="1"/>
</dbReference>
<dbReference type="Gene3D" id="2.40.110.10">
    <property type="entry name" value="Butyryl-CoA Dehydrogenase, subunit A, domain 2"/>
    <property type="match status" value="1"/>
</dbReference>
<comment type="cofactor">
    <cofactor evidence="1 5">
        <name>FAD</name>
        <dbReference type="ChEBI" id="CHEBI:57692"/>
    </cofactor>
</comment>
<evidence type="ECO:0000256" key="4">
    <source>
        <dbReference type="ARBA" id="ARBA00022827"/>
    </source>
</evidence>
<evidence type="ECO:0000256" key="3">
    <source>
        <dbReference type="ARBA" id="ARBA00022630"/>
    </source>
</evidence>
<dbReference type="AlphaFoldDB" id="A0A5P2BFS9"/>
<dbReference type="GO" id="GO:0003995">
    <property type="term" value="F:acyl-CoA dehydrogenase activity"/>
    <property type="evidence" value="ECO:0007669"/>
    <property type="project" value="TreeGrafter"/>
</dbReference>
<dbReference type="Gene3D" id="1.10.540.10">
    <property type="entry name" value="Acyl-CoA dehydrogenase/oxidase, N-terminal domain"/>
    <property type="match status" value="1"/>
</dbReference>
<dbReference type="EMBL" id="CP029193">
    <property type="protein sequence ID" value="QES27209.1"/>
    <property type="molecule type" value="Genomic_DNA"/>
</dbReference>
<evidence type="ECO:0000259" key="8">
    <source>
        <dbReference type="Pfam" id="PF02771"/>
    </source>
</evidence>
<dbReference type="Gene3D" id="1.20.140.10">
    <property type="entry name" value="Butyryl-CoA Dehydrogenase, subunit A, domain 3"/>
    <property type="match status" value="1"/>
</dbReference>
<evidence type="ECO:0000259" key="6">
    <source>
        <dbReference type="Pfam" id="PF00441"/>
    </source>
</evidence>
<dbReference type="InterPro" id="IPR036250">
    <property type="entry name" value="AcylCo_DH-like_C"/>
</dbReference>
<organism evidence="9 10">
    <name type="scientific">Streptomyces venezuelae</name>
    <dbReference type="NCBI Taxonomy" id="54571"/>
    <lineage>
        <taxon>Bacteria</taxon>
        <taxon>Bacillati</taxon>
        <taxon>Actinomycetota</taxon>
        <taxon>Actinomycetes</taxon>
        <taxon>Kitasatosporales</taxon>
        <taxon>Streptomycetaceae</taxon>
        <taxon>Streptomyces</taxon>
    </lineage>
</organism>
<name>A0A5P2BFS9_STRVZ</name>
<evidence type="ECO:0000256" key="1">
    <source>
        <dbReference type="ARBA" id="ARBA00001974"/>
    </source>
</evidence>
<accession>A0A5P2BFS9</accession>
<dbReference type="Pfam" id="PF02770">
    <property type="entry name" value="Acyl-CoA_dh_M"/>
    <property type="match status" value="1"/>
</dbReference>
<feature type="domain" description="Acyl-CoA oxidase/dehydrogenase middle" evidence="7">
    <location>
        <begin position="134"/>
        <end position="230"/>
    </location>
</feature>
<evidence type="ECO:0000256" key="2">
    <source>
        <dbReference type="ARBA" id="ARBA00009347"/>
    </source>
</evidence>
<proteinExistence type="inferred from homology"/>
<feature type="domain" description="Acyl-CoA dehydrogenase/oxidase C-terminal" evidence="6">
    <location>
        <begin position="242"/>
        <end position="390"/>
    </location>
</feature>
<dbReference type="Pfam" id="PF02771">
    <property type="entry name" value="Acyl-CoA_dh_N"/>
    <property type="match status" value="1"/>
</dbReference>